<dbReference type="InterPro" id="IPR029099">
    <property type="entry name" value="Pribosyltran_N"/>
</dbReference>
<dbReference type="GO" id="GO:0000287">
    <property type="term" value="F:magnesium ion binding"/>
    <property type="evidence" value="ECO:0007669"/>
    <property type="project" value="InterPro"/>
</dbReference>
<keyword evidence="5" id="KW-0418">Kinase</keyword>
<organism evidence="11 12">
    <name type="scientific">candidate division WWE3 bacterium</name>
    <dbReference type="NCBI Taxonomy" id="2053526"/>
    <lineage>
        <taxon>Bacteria</taxon>
        <taxon>Katanobacteria</taxon>
    </lineage>
</organism>
<proteinExistence type="inferred from homology"/>
<feature type="domain" description="Phosphoribosyltransferase" evidence="9">
    <location>
        <begin position="151"/>
        <end position="254"/>
    </location>
</feature>
<dbReference type="PANTHER" id="PTHR10210">
    <property type="entry name" value="RIBOSE-PHOSPHATE DIPHOSPHOKINASE FAMILY MEMBER"/>
    <property type="match status" value="1"/>
</dbReference>
<reference evidence="11" key="1">
    <citation type="submission" date="2020-05" db="EMBL/GenBank/DDBJ databases">
        <title>High-Quality Genomes of Partial-Nitritation/Anammox System by Hierarchical Clustering Based Hybrid Assembly.</title>
        <authorList>
            <person name="Liu L."/>
            <person name="Wang Y."/>
            <person name="Che Y."/>
            <person name="Chen Y."/>
            <person name="Xia Y."/>
            <person name="Luo R."/>
            <person name="Cheng S.H."/>
            <person name="Zheng C."/>
            <person name="Zhang T."/>
        </authorList>
    </citation>
    <scope>NUCLEOTIDE SEQUENCE</scope>
    <source>
        <strain evidence="11">H1_PAT1</strain>
    </source>
</reference>
<evidence type="ECO:0000256" key="1">
    <source>
        <dbReference type="ARBA" id="ARBA00013247"/>
    </source>
</evidence>
<gene>
    <name evidence="11" type="ORF">HS096_04155</name>
</gene>
<evidence type="ECO:0000256" key="2">
    <source>
        <dbReference type="ARBA" id="ARBA00022679"/>
    </source>
</evidence>
<keyword evidence="2" id="KW-0808">Transferase</keyword>
<protein>
    <recommendedName>
        <fullName evidence="1">ribose-phosphate diphosphokinase</fullName>
        <ecNumber evidence="1">2.7.6.1</ecNumber>
    </recommendedName>
</protein>
<dbReference type="GO" id="GO:0016301">
    <property type="term" value="F:kinase activity"/>
    <property type="evidence" value="ECO:0007669"/>
    <property type="project" value="UniProtKB-KW"/>
</dbReference>
<dbReference type="Pfam" id="PF00156">
    <property type="entry name" value="Pribosyltran"/>
    <property type="match status" value="1"/>
</dbReference>
<keyword evidence="6" id="KW-0067">ATP-binding</keyword>
<feature type="domain" description="Ribose-phosphate pyrophosphokinase N-terminal" evidence="10">
    <location>
        <begin position="14"/>
        <end position="111"/>
    </location>
</feature>
<evidence type="ECO:0000313" key="12">
    <source>
        <dbReference type="Proteomes" id="UP000710385"/>
    </source>
</evidence>
<evidence type="ECO:0000256" key="4">
    <source>
        <dbReference type="ARBA" id="ARBA00022741"/>
    </source>
</evidence>
<evidence type="ECO:0000259" key="9">
    <source>
        <dbReference type="Pfam" id="PF00156"/>
    </source>
</evidence>
<dbReference type="AlphaFoldDB" id="A0A928Y6G5"/>
<accession>A0A928Y6G5</accession>
<dbReference type="GO" id="GO:0005524">
    <property type="term" value="F:ATP binding"/>
    <property type="evidence" value="ECO:0007669"/>
    <property type="project" value="UniProtKB-KW"/>
</dbReference>
<dbReference type="EMBL" id="JABTTY010000001">
    <property type="protein sequence ID" value="MBE7525547.1"/>
    <property type="molecule type" value="Genomic_DNA"/>
</dbReference>
<evidence type="ECO:0000256" key="3">
    <source>
        <dbReference type="ARBA" id="ARBA00022727"/>
    </source>
</evidence>
<dbReference type="InterPro" id="IPR000836">
    <property type="entry name" value="PRTase_dom"/>
</dbReference>
<keyword evidence="4" id="KW-0547">Nucleotide-binding</keyword>
<dbReference type="GO" id="GO:0006164">
    <property type="term" value="P:purine nucleotide biosynthetic process"/>
    <property type="evidence" value="ECO:0007669"/>
    <property type="project" value="TreeGrafter"/>
</dbReference>
<dbReference type="Pfam" id="PF13793">
    <property type="entry name" value="Pribosyltran_N"/>
    <property type="match status" value="1"/>
</dbReference>
<dbReference type="GO" id="GO:0006015">
    <property type="term" value="P:5-phosphoribose 1-diphosphate biosynthetic process"/>
    <property type="evidence" value="ECO:0007669"/>
    <property type="project" value="TreeGrafter"/>
</dbReference>
<dbReference type="EC" id="2.7.6.1" evidence="1"/>
<dbReference type="InterPro" id="IPR029057">
    <property type="entry name" value="PRTase-like"/>
</dbReference>
<evidence type="ECO:0000256" key="8">
    <source>
        <dbReference type="RuleBase" id="RU004324"/>
    </source>
</evidence>
<evidence type="ECO:0000259" key="10">
    <source>
        <dbReference type="Pfam" id="PF13793"/>
    </source>
</evidence>
<dbReference type="CDD" id="cd06223">
    <property type="entry name" value="PRTases_typeI"/>
    <property type="match status" value="1"/>
</dbReference>
<keyword evidence="3 8" id="KW-0545">Nucleotide biosynthesis</keyword>
<dbReference type="GO" id="GO:0002189">
    <property type="term" value="C:ribose phosphate diphosphokinase complex"/>
    <property type="evidence" value="ECO:0007669"/>
    <property type="project" value="TreeGrafter"/>
</dbReference>
<dbReference type="InterPro" id="IPR005946">
    <property type="entry name" value="Rib-P_diPkinase"/>
</dbReference>
<dbReference type="SMART" id="SM01400">
    <property type="entry name" value="Pribosyltran_N"/>
    <property type="match status" value="1"/>
</dbReference>
<evidence type="ECO:0000256" key="5">
    <source>
        <dbReference type="ARBA" id="ARBA00022777"/>
    </source>
</evidence>
<comment type="similarity">
    <text evidence="8">Belongs to the ribose-phosphate pyrophosphokinase family.</text>
</comment>
<dbReference type="GO" id="GO:0005737">
    <property type="term" value="C:cytoplasm"/>
    <property type="evidence" value="ECO:0007669"/>
    <property type="project" value="TreeGrafter"/>
</dbReference>
<evidence type="ECO:0000313" key="11">
    <source>
        <dbReference type="EMBL" id="MBE7525547.1"/>
    </source>
</evidence>
<comment type="catalytic activity">
    <reaction evidence="7">
        <text>D-ribose 5-phosphate + ATP = 5-phospho-alpha-D-ribose 1-diphosphate + AMP + H(+)</text>
        <dbReference type="Rhea" id="RHEA:15609"/>
        <dbReference type="ChEBI" id="CHEBI:15378"/>
        <dbReference type="ChEBI" id="CHEBI:30616"/>
        <dbReference type="ChEBI" id="CHEBI:58017"/>
        <dbReference type="ChEBI" id="CHEBI:78346"/>
        <dbReference type="ChEBI" id="CHEBI:456215"/>
        <dbReference type="EC" id="2.7.6.1"/>
    </reaction>
</comment>
<dbReference type="Proteomes" id="UP000710385">
    <property type="component" value="Unassembled WGS sequence"/>
</dbReference>
<evidence type="ECO:0000256" key="7">
    <source>
        <dbReference type="ARBA" id="ARBA00049535"/>
    </source>
</evidence>
<dbReference type="NCBIfam" id="TIGR01251">
    <property type="entry name" value="ribP_PPkin"/>
    <property type="match status" value="1"/>
</dbReference>
<comment type="caution">
    <text evidence="11">The sequence shown here is derived from an EMBL/GenBank/DDBJ whole genome shotgun (WGS) entry which is preliminary data.</text>
</comment>
<dbReference type="SUPFAM" id="SSF53271">
    <property type="entry name" value="PRTase-like"/>
    <property type="match status" value="2"/>
</dbReference>
<dbReference type="Gene3D" id="3.40.50.2020">
    <property type="match status" value="2"/>
</dbReference>
<evidence type="ECO:0000256" key="6">
    <source>
        <dbReference type="ARBA" id="ARBA00022840"/>
    </source>
</evidence>
<dbReference type="PANTHER" id="PTHR10210:SF32">
    <property type="entry name" value="RIBOSE-PHOSPHATE PYROPHOSPHOKINASE 2"/>
    <property type="match status" value="1"/>
</dbReference>
<sequence length="290" mass="30624">MARNPKYTVASFSDAARPLAEQLNASFVRLRMSTYAAGERVAHVGARVRGSCFLVEDVGADAESLLRVLLAANALMHSGASSVSLVAPWMAYGRQDRPTHPQESVGGEVIGVLFRSIFRRIFTLDAHSPAFASLFGGRLVSCFPAGIAADIASKHRATAIAAPDGGARDRARAVSTILGLPLLVCQKSRSKPGRRGVSVRAVSGEPRGHRVLLIDDMVDSGGTLAEAAQMLKKYGAVSVGAVVTHAANPKRVPSAATLGLSLLTVLHPRIRARIPPQITDLLSVAVRQAR</sequence>
<name>A0A928Y6G5_UNCKA</name>
<dbReference type="GO" id="GO:0004749">
    <property type="term" value="F:ribose phosphate diphosphokinase activity"/>
    <property type="evidence" value="ECO:0007669"/>
    <property type="project" value="UniProtKB-EC"/>
</dbReference>